<evidence type="ECO:0000256" key="1">
    <source>
        <dbReference type="ARBA" id="ARBA00001946"/>
    </source>
</evidence>
<accession>A0AAE6JD14</accession>
<evidence type="ECO:0000313" key="5">
    <source>
        <dbReference type="EMBL" id="QEM02552.1"/>
    </source>
</evidence>
<dbReference type="AlphaFoldDB" id="A0AAE6JD14"/>
<gene>
    <name evidence="5" type="ORF">DIU31_003095</name>
    <name evidence="6" type="ORF">J3L21_24655</name>
</gene>
<dbReference type="GO" id="GO:0016114">
    <property type="term" value="P:terpenoid biosynthetic process"/>
    <property type="evidence" value="ECO:0007669"/>
    <property type="project" value="InterPro"/>
</dbReference>
<proteinExistence type="predicted"/>
<dbReference type="EMBL" id="CP071880">
    <property type="protein sequence ID" value="QTE48705.1"/>
    <property type="molecule type" value="Genomic_DNA"/>
</dbReference>
<evidence type="ECO:0000313" key="8">
    <source>
        <dbReference type="Proteomes" id="UP000663940"/>
    </source>
</evidence>
<keyword evidence="3" id="KW-0808">Transferase</keyword>
<dbReference type="Proteomes" id="UP000663940">
    <property type="component" value="Chromosome"/>
</dbReference>
<keyword evidence="4" id="KW-0786">Thiamine pyrophosphate</keyword>
<dbReference type="InterPro" id="IPR005477">
    <property type="entry name" value="Dxylulose-5-P_synthase"/>
</dbReference>
<evidence type="ECO:0000256" key="4">
    <source>
        <dbReference type="ARBA" id="ARBA00023052"/>
    </source>
</evidence>
<evidence type="ECO:0000313" key="6">
    <source>
        <dbReference type="EMBL" id="QTE48705.1"/>
    </source>
</evidence>
<evidence type="ECO:0000256" key="3">
    <source>
        <dbReference type="ARBA" id="ARBA00022679"/>
    </source>
</evidence>
<dbReference type="GO" id="GO:0008661">
    <property type="term" value="F:1-deoxy-D-xylulose-5-phosphate synthase activity"/>
    <property type="evidence" value="ECO:0007669"/>
    <property type="project" value="InterPro"/>
</dbReference>
<dbReference type="Proteomes" id="UP000250557">
    <property type="component" value="Chromosome"/>
</dbReference>
<reference evidence="6 8" key="2">
    <citation type="submission" date="2021-03" db="EMBL/GenBank/DDBJ databases">
        <title>Mucilaginibacter strains isolated from gold and copper mining confer multi heavy-metal resistance.</title>
        <authorList>
            <person name="Li Y."/>
        </authorList>
    </citation>
    <scope>NUCLEOTIDE SEQUENCE [LARGE SCALE GENOMIC DNA]</scope>
    <source>
        <strain evidence="6 8">P2-4</strain>
    </source>
</reference>
<organism evidence="5 7">
    <name type="scientific">Mucilaginibacter rubeus</name>
    <dbReference type="NCBI Taxonomy" id="2027860"/>
    <lineage>
        <taxon>Bacteria</taxon>
        <taxon>Pseudomonadati</taxon>
        <taxon>Bacteroidota</taxon>
        <taxon>Sphingobacteriia</taxon>
        <taxon>Sphingobacteriales</taxon>
        <taxon>Sphingobacteriaceae</taxon>
        <taxon>Mucilaginibacter</taxon>
    </lineage>
</organism>
<protein>
    <submittedName>
        <fullName evidence="5">Uncharacterized protein</fullName>
    </submittedName>
</protein>
<comment type="cofactor">
    <cofactor evidence="1">
        <name>Mg(2+)</name>
        <dbReference type="ChEBI" id="CHEBI:18420"/>
    </cofactor>
</comment>
<evidence type="ECO:0000313" key="7">
    <source>
        <dbReference type="Proteomes" id="UP000250557"/>
    </source>
</evidence>
<dbReference type="Pfam" id="PF13292">
    <property type="entry name" value="DXP_synthase_N"/>
    <property type="match status" value="1"/>
</dbReference>
<keyword evidence="8" id="KW-1185">Reference proteome</keyword>
<reference evidence="5 7" key="1">
    <citation type="submission" date="2019-08" db="EMBL/GenBank/DDBJ databases">
        <title>Comparative genome analysis confer to the adaptation heavy metal polluted environment.</title>
        <authorList>
            <person name="Li Y."/>
        </authorList>
    </citation>
    <scope>NUCLEOTIDE SEQUENCE [LARGE SCALE GENOMIC DNA]</scope>
    <source>
        <strain evidence="5 7">P2</strain>
    </source>
</reference>
<sequence length="35" mass="4288">MAKQEVRGYRLHYFFETPNDKFAWDIGRQAYAHKI</sequence>
<name>A0AAE6JD14_9SPHI</name>
<comment type="subunit">
    <text evidence="2">Homodimer.</text>
</comment>
<evidence type="ECO:0000256" key="2">
    <source>
        <dbReference type="ARBA" id="ARBA00011738"/>
    </source>
</evidence>
<dbReference type="EMBL" id="CP043451">
    <property type="protein sequence ID" value="QEM02552.1"/>
    <property type="molecule type" value="Genomic_DNA"/>
</dbReference>